<dbReference type="EMBL" id="AAOA02000002">
    <property type="protein sequence ID" value="EAQ98187.2"/>
    <property type="molecule type" value="Genomic_DNA"/>
</dbReference>
<feature type="domain" description="Adenine deaminase C-terminal" evidence="9">
    <location>
        <begin position="456"/>
        <end position="583"/>
    </location>
</feature>
<evidence type="ECO:0000313" key="11">
    <source>
        <dbReference type="Proteomes" id="UP000019205"/>
    </source>
</evidence>
<evidence type="ECO:0000256" key="6">
    <source>
        <dbReference type="HAMAP-Rule" id="MF_01518"/>
    </source>
</evidence>
<comment type="cofactor">
    <cofactor evidence="6">
        <name>Mn(2+)</name>
        <dbReference type="ChEBI" id="CHEBI:29035"/>
    </cofactor>
</comment>
<dbReference type="InterPro" id="IPR011059">
    <property type="entry name" value="Metal-dep_hydrolase_composite"/>
</dbReference>
<proteinExistence type="inferred from homology"/>
<feature type="signal peptide" evidence="7">
    <location>
        <begin position="1"/>
        <end position="17"/>
    </location>
</feature>
<feature type="chain" id="PRO_5002664250" description="Adenine deaminase" evidence="7">
    <location>
        <begin position="18"/>
        <end position="631"/>
    </location>
</feature>
<evidence type="ECO:0000256" key="7">
    <source>
        <dbReference type="SAM" id="SignalP"/>
    </source>
</evidence>
<dbReference type="PANTHER" id="PTHR11113">
    <property type="entry name" value="N-ACETYLGLUCOSAMINE-6-PHOSPHATE DEACETYLASE"/>
    <property type="match status" value="1"/>
</dbReference>
<evidence type="ECO:0000259" key="8">
    <source>
        <dbReference type="Pfam" id="PF01979"/>
    </source>
</evidence>
<dbReference type="RefSeq" id="WP_023659860.1">
    <property type="nucleotide sequence ID" value="NZ_CM002299.1"/>
</dbReference>
<evidence type="ECO:0000256" key="3">
    <source>
        <dbReference type="ARBA" id="ARBA00022801"/>
    </source>
</evidence>
<evidence type="ECO:0000256" key="4">
    <source>
        <dbReference type="ARBA" id="ARBA00023211"/>
    </source>
</evidence>
<comment type="caution">
    <text evidence="10">The sequence shown here is derived from an EMBL/GenBank/DDBJ whole genome shotgun (WGS) entry which is preliminary data.</text>
</comment>
<dbReference type="GO" id="GO:0006146">
    <property type="term" value="P:adenine catabolic process"/>
    <property type="evidence" value="ECO:0007669"/>
    <property type="project" value="InterPro"/>
</dbReference>
<reference evidence="10 11" key="2">
    <citation type="journal article" date="2009" name="PLoS ONE">
        <title>The photosynthetic apparatus and its regulation in the aerobic gammaproteobacterium Congregibacter litoralis gen. nov., sp. nov.</title>
        <authorList>
            <person name="Spring S."/>
            <person name="Lunsdorf H."/>
            <person name="Fuchs B.M."/>
            <person name="Tindall B.J."/>
        </authorList>
    </citation>
    <scope>NUCLEOTIDE SEQUENCE [LARGE SCALE GENOMIC DNA]</scope>
    <source>
        <strain evidence="10">KT71</strain>
    </source>
</reference>
<keyword evidence="11" id="KW-1185">Reference proteome</keyword>
<feature type="domain" description="Amidohydrolase-related" evidence="8">
    <location>
        <begin position="104"/>
        <end position="391"/>
    </location>
</feature>
<dbReference type="HOGENOM" id="CLU_027935_0_0_6"/>
<dbReference type="GO" id="GO:0000034">
    <property type="term" value="F:adenine deaminase activity"/>
    <property type="evidence" value="ECO:0007669"/>
    <property type="project" value="UniProtKB-UniRule"/>
</dbReference>
<evidence type="ECO:0000256" key="5">
    <source>
        <dbReference type="ARBA" id="ARBA00047720"/>
    </source>
</evidence>
<dbReference type="InterPro" id="IPR026912">
    <property type="entry name" value="Adenine_deam_C"/>
</dbReference>
<dbReference type="Proteomes" id="UP000019205">
    <property type="component" value="Chromosome"/>
</dbReference>
<dbReference type="Pfam" id="PF13382">
    <property type="entry name" value="Adenine_deam_C"/>
    <property type="match status" value="1"/>
</dbReference>
<evidence type="ECO:0000313" key="10">
    <source>
        <dbReference type="EMBL" id="EAQ98187.2"/>
    </source>
</evidence>
<gene>
    <name evidence="6" type="primary">ade</name>
    <name evidence="10" type="ORF">KT71_03032</name>
</gene>
<accession>A4A7B8</accession>
<evidence type="ECO:0000259" key="9">
    <source>
        <dbReference type="Pfam" id="PF13382"/>
    </source>
</evidence>
<dbReference type="SUPFAM" id="SSF51556">
    <property type="entry name" value="Metallo-dependent hydrolases"/>
    <property type="match status" value="1"/>
</dbReference>
<reference evidence="10 11" key="1">
    <citation type="journal article" date="2007" name="Proc. Natl. Acad. Sci. U.S.A.">
        <title>Characterization of a marine gammaproteobacterium capable of aerobic anoxygenic photosynthesis.</title>
        <authorList>
            <person name="Fuchs B.M."/>
            <person name="Spring S."/>
            <person name="Teeling H."/>
            <person name="Quast C."/>
            <person name="Wulf J."/>
            <person name="Schattenhofer M."/>
            <person name="Yan S."/>
            <person name="Ferriera S."/>
            <person name="Johnson J."/>
            <person name="Glockner F.O."/>
            <person name="Amann R."/>
        </authorList>
    </citation>
    <scope>NUCLEOTIDE SEQUENCE [LARGE SCALE GENOMIC DNA]</scope>
    <source>
        <strain evidence="10">KT71</strain>
    </source>
</reference>
<name>A4A7B8_9GAMM</name>
<dbReference type="EC" id="3.5.4.2" evidence="2 6"/>
<keyword evidence="7" id="KW-0732">Signal</keyword>
<dbReference type="Pfam" id="PF01979">
    <property type="entry name" value="Amidohydro_1"/>
    <property type="match status" value="1"/>
</dbReference>
<dbReference type="InterPro" id="IPR006679">
    <property type="entry name" value="Adenine_deam"/>
</dbReference>
<dbReference type="STRING" id="314285.KT71_03032"/>
<keyword evidence="3 6" id="KW-0378">Hydrolase</keyword>
<organism evidence="10 11">
    <name type="scientific">Congregibacter litoralis KT71</name>
    <dbReference type="NCBI Taxonomy" id="314285"/>
    <lineage>
        <taxon>Bacteria</taxon>
        <taxon>Pseudomonadati</taxon>
        <taxon>Pseudomonadota</taxon>
        <taxon>Gammaproteobacteria</taxon>
        <taxon>Cellvibrionales</taxon>
        <taxon>Halieaceae</taxon>
        <taxon>Congregibacter</taxon>
    </lineage>
</organism>
<dbReference type="HAMAP" id="MF_01518">
    <property type="entry name" value="Adenine_deamin"/>
    <property type="match status" value="1"/>
</dbReference>
<comment type="catalytic activity">
    <reaction evidence="5 6">
        <text>adenine + H2O + H(+) = hypoxanthine + NH4(+)</text>
        <dbReference type="Rhea" id="RHEA:23688"/>
        <dbReference type="ChEBI" id="CHEBI:15377"/>
        <dbReference type="ChEBI" id="CHEBI:15378"/>
        <dbReference type="ChEBI" id="CHEBI:16708"/>
        <dbReference type="ChEBI" id="CHEBI:17368"/>
        <dbReference type="ChEBI" id="CHEBI:28938"/>
        <dbReference type="EC" id="3.5.4.2"/>
    </reaction>
</comment>
<comment type="similarity">
    <text evidence="1 6">Belongs to the metallo-dependent hydrolases superfamily. Adenine deaminase family.</text>
</comment>
<sequence>MRILLVTLCLLSSQIFAQSLPGFREETTAFSAESETRRQLLQVSLGRVPADLLIRNVTLLNVFTGNWENAQDIAIAGDRIAWVGNSGNFTGKALATRDASGLWAVPGFGESHKHIESSYLTPEYEAELVVPFGSTWTVEGSHEISNVVGKNNVDFWLYAEDAGSPLKIFPAVGSATPPTVYESGGGYYGHDEMAAFMDRDLRVVGLGEVMDWTAVSELEAPGHKRIWGMMQATRQNRGVVEGHGAGLVTSAEINAFAAAGLSSDHEVRLPDEGLEKLRRGVFLEVKVRAMRDLFPFLIKEGISDWSNISVTTDDRDVHTTTQLGSMDYNIRSAIKAGVPTKIAYQLGSYNTARHFHIDHLVGSIAPGRFADIVLLTDPDTVAVESVYASGQLAAQNGKYLLDVPEIEYPSWATNTMNVGRKLTAKDFAMPAPSNRDEMDIAVLEPFYFKPELPKDTLAVTDGELHADPSRGISKVAMIDRYHGDAALSTMFWRNVGPVSPRSALASSQSHDLHNIWALGNDDAAMALAANTVAEMQGGWALVHDGVVVAKVRLEVAGLVSQRSVTEVGAEVEALFNAADQMEWIGNPGLPERMRFAFLTASPWKWQLVAPYADNPGGLVNITTGETHPVAW</sequence>
<evidence type="ECO:0000256" key="1">
    <source>
        <dbReference type="ARBA" id="ARBA00006773"/>
    </source>
</evidence>
<dbReference type="AlphaFoldDB" id="A4A7B8"/>
<dbReference type="eggNOG" id="COG1001">
    <property type="taxonomic scope" value="Bacteria"/>
</dbReference>
<dbReference type="Gene3D" id="2.30.40.10">
    <property type="entry name" value="Urease, subunit C, domain 1"/>
    <property type="match status" value="1"/>
</dbReference>
<dbReference type="InterPro" id="IPR006680">
    <property type="entry name" value="Amidohydro-rel"/>
</dbReference>
<dbReference type="PANTHER" id="PTHR11113:SF2">
    <property type="entry name" value="ADENINE DEAMINASE"/>
    <property type="match status" value="1"/>
</dbReference>
<dbReference type="SUPFAM" id="SSF51338">
    <property type="entry name" value="Composite domain of metallo-dependent hydrolases"/>
    <property type="match status" value="1"/>
</dbReference>
<dbReference type="Gene3D" id="3.20.20.140">
    <property type="entry name" value="Metal-dependent hydrolases"/>
    <property type="match status" value="1"/>
</dbReference>
<protein>
    <recommendedName>
        <fullName evidence="2 6">Adenine deaminase</fullName>
        <shortName evidence="6">Adenase</shortName>
        <shortName evidence="6">Adenine aminase</shortName>
        <ecNumber evidence="2 6">3.5.4.2</ecNumber>
    </recommendedName>
</protein>
<dbReference type="InterPro" id="IPR032466">
    <property type="entry name" value="Metal_Hydrolase"/>
</dbReference>
<dbReference type="OrthoDB" id="9766983at2"/>
<evidence type="ECO:0000256" key="2">
    <source>
        <dbReference type="ARBA" id="ARBA00012782"/>
    </source>
</evidence>
<keyword evidence="4 6" id="KW-0464">Manganese</keyword>